<dbReference type="Proteomes" id="UP000183915">
    <property type="component" value="Unassembled WGS sequence"/>
</dbReference>
<reference evidence="2 3" key="1">
    <citation type="submission" date="2016-10" db="EMBL/GenBank/DDBJ databases">
        <authorList>
            <person name="Varghese N."/>
            <person name="Submissions S."/>
        </authorList>
    </citation>
    <scope>NUCLEOTIDE SEQUENCE [LARGE SCALE GENOMIC DNA]</scope>
    <source>
        <strain evidence="2 3">BS3780</strain>
    </source>
</reference>
<keyword evidence="1" id="KW-0175">Coiled coil</keyword>
<name>A0ABY0Z9E3_9PSED</name>
<evidence type="ECO:0000313" key="3">
    <source>
        <dbReference type="Proteomes" id="UP000183915"/>
    </source>
</evidence>
<evidence type="ECO:0000256" key="1">
    <source>
        <dbReference type="SAM" id="Coils"/>
    </source>
</evidence>
<evidence type="ECO:0000313" key="2">
    <source>
        <dbReference type="EMBL" id="SEE44954.1"/>
    </source>
</evidence>
<keyword evidence="3" id="KW-1185">Reference proteome</keyword>
<dbReference type="EMBL" id="FNTT01000002">
    <property type="protein sequence ID" value="SEE44954.1"/>
    <property type="molecule type" value="Genomic_DNA"/>
</dbReference>
<gene>
    <name evidence="2" type="ORF">SAMN04490188_3897</name>
</gene>
<accession>A0ABY0Z9E3</accession>
<dbReference type="RefSeq" id="WP_053186843.1">
    <property type="nucleotide sequence ID" value="NZ_FNTT01000002.1"/>
</dbReference>
<sequence length="162" mass="18666">MTTKITIHGTAPEFDQAELERRQAGYHAMYKQTSQCMELVRAAIPYEFLVAITEKSKLGYMISSKQPITTQPLDYSAYLIKPLEIQQVDLEAIDARVRLEYITDLEREREEYRQLLTTQLLQAAALKEQKKLEDKQAKLLAEIQREVNDVFGEFVVPDGLTL</sequence>
<organism evidence="2 3">
    <name type="scientific">Pseudomonas kilonensis</name>
    <dbReference type="NCBI Taxonomy" id="132476"/>
    <lineage>
        <taxon>Bacteria</taxon>
        <taxon>Pseudomonadati</taxon>
        <taxon>Pseudomonadota</taxon>
        <taxon>Gammaproteobacteria</taxon>
        <taxon>Pseudomonadales</taxon>
        <taxon>Pseudomonadaceae</taxon>
        <taxon>Pseudomonas</taxon>
    </lineage>
</organism>
<comment type="caution">
    <text evidence="2">The sequence shown here is derived from an EMBL/GenBank/DDBJ whole genome shotgun (WGS) entry which is preliminary data.</text>
</comment>
<feature type="coiled-coil region" evidence="1">
    <location>
        <begin position="102"/>
        <end position="149"/>
    </location>
</feature>
<proteinExistence type="predicted"/>
<protein>
    <submittedName>
        <fullName evidence="2">Uncharacterized protein</fullName>
    </submittedName>
</protein>